<comment type="caution">
    <text evidence="4">The sequence shown here is derived from an EMBL/GenBank/DDBJ whole genome shotgun (WGS) entry which is preliminary data.</text>
</comment>
<dbReference type="AlphaFoldDB" id="A0A9P9DG42"/>
<name>A0A9P9DG42_9PLEO</name>
<sequence>MPIKRTHKKSRYGCDRCRQRRVKCDEQLPSCGICVQRKETCQYSRISAPRTPWGSDTRPALHPSPSPGLSMETNDSPNADISRGTSSEQLDRQAHDEELPWKGDSVRFRELELMHHWCSSTSGSFSIALAPVFNGFVVKEALRHGYLMEALLALTCLHIAFESEDNTKMSKYCNASLHYQNKAAVGLRGNLATLSVNTCDAVFASSICIMLCSLVSPLLPTSRNRTVSSLAEAMLGLADLIRGLATVVVAGRHWITQGPLNDVLLLGKQDVKYPQSPFPIEQLRKLNDTRREDDAHQIFQTTIASLAGLNQEGLHTMPWLIRTSPHFLDTLRQGDAIAKGILMVWAVRLWQEFDLWWAQYSGRVLVEDISTELEPLGSDWLPLVQWCREKVEL</sequence>
<keyword evidence="5" id="KW-1185">Reference proteome</keyword>
<dbReference type="SUPFAM" id="SSF57701">
    <property type="entry name" value="Zn2/Cys6 DNA-binding domain"/>
    <property type="match status" value="1"/>
</dbReference>
<organism evidence="4 5">
    <name type="scientific">Dendryphion nanum</name>
    <dbReference type="NCBI Taxonomy" id="256645"/>
    <lineage>
        <taxon>Eukaryota</taxon>
        <taxon>Fungi</taxon>
        <taxon>Dikarya</taxon>
        <taxon>Ascomycota</taxon>
        <taxon>Pezizomycotina</taxon>
        <taxon>Dothideomycetes</taxon>
        <taxon>Pleosporomycetidae</taxon>
        <taxon>Pleosporales</taxon>
        <taxon>Torulaceae</taxon>
        <taxon>Dendryphion</taxon>
    </lineage>
</organism>
<feature type="compositionally biased region" description="Polar residues" evidence="2">
    <location>
        <begin position="71"/>
        <end position="88"/>
    </location>
</feature>
<dbReference type="SMART" id="SM00066">
    <property type="entry name" value="GAL4"/>
    <property type="match status" value="1"/>
</dbReference>
<gene>
    <name evidence="4" type="ORF">B0J11DRAFT_72588</name>
</gene>
<dbReference type="PANTHER" id="PTHR47784">
    <property type="entry name" value="STEROL UPTAKE CONTROL PROTEIN 2"/>
    <property type="match status" value="1"/>
</dbReference>
<dbReference type="PROSITE" id="PS00463">
    <property type="entry name" value="ZN2_CY6_FUNGAL_1"/>
    <property type="match status" value="1"/>
</dbReference>
<feature type="domain" description="Zn(2)-C6 fungal-type" evidence="3">
    <location>
        <begin position="13"/>
        <end position="43"/>
    </location>
</feature>
<dbReference type="CDD" id="cd00067">
    <property type="entry name" value="GAL4"/>
    <property type="match status" value="1"/>
</dbReference>
<dbReference type="InterPro" id="IPR001138">
    <property type="entry name" value="Zn2Cys6_DnaBD"/>
</dbReference>
<dbReference type="Proteomes" id="UP000700596">
    <property type="component" value="Unassembled WGS sequence"/>
</dbReference>
<dbReference type="OrthoDB" id="4937900at2759"/>
<dbReference type="EMBL" id="JAGMWT010000011">
    <property type="protein sequence ID" value="KAH7119940.1"/>
    <property type="molecule type" value="Genomic_DNA"/>
</dbReference>
<evidence type="ECO:0000256" key="1">
    <source>
        <dbReference type="ARBA" id="ARBA00023242"/>
    </source>
</evidence>
<dbReference type="GO" id="GO:0008270">
    <property type="term" value="F:zinc ion binding"/>
    <property type="evidence" value="ECO:0007669"/>
    <property type="project" value="InterPro"/>
</dbReference>
<feature type="region of interest" description="Disordered" evidence="2">
    <location>
        <begin position="48"/>
        <end position="96"/>
    </location>
</feature>
<dbReference type="InterPro" id="IPR053157">
    <property type="entry name" value="Sterol_Uptake_Regulator"/>
</dbReference>
<dbReference type="Gene3D" id="4.10.240.10">
    <property type="entry name" value="Zn(2)-C6 fungal-type DNA-binding domain"/>
    <property type="match status" value="1"/>
</dbReference>
<evidence type="ECO:0000256" key="2">
    <source>
        <dbReference type="SAM" id="MobiDB-lite"/>
    </source>
</evidence>
<accession>A0A9P9DG42</accession>
<proteinExistence type="predicted"/>
<evidence type="ECO:0000259" key="3">
    <source>
        <dbReference type="PROSITE" id="PS50048"/>
    </source>
</evidence>
<dbReference type="Pfam" id="PF11951">
    <property type="entry name" value="Fungal_trans_2"/>
    <property type="match status" value="1"/>
</dbReference>
<evidence type="ECO:0000313" key="4">
    <source>
        <dbReference type="EMBL" id="KAH7119940.1"/>
    </source>
</evidence>
<dbReference type="PANTHER" id="PTHR47784:SF5">
    <property type="entry name" value="STEROL UPTAKE CONTROL PROTEIN 2"/>
    <property type="match status" value="1"/>
</dbReference>
<keyword evidence="1" id="KW-0539">Nucleus</keyword>
<dbReference type="Pfam" id="PF00172">
    <property type="entry name" value="Zn_clus"/>
    <property type="match status" value="1"/>
</dbReference>
<dbReference type="InterPro" id="IPR036864">
    <property type="entry name" value="Zn2-C6_fun-type_DNA-bd_sf"/>
</dbReference>
<dbReference type="GO" id="GO:0001228">
    <property type="term" value="F:DNA-binding transcription activator activity, RNA polymerase II-specific"/>
    <property type="evidence" value="ECO:0007669"/>
    <property type="project" value="TreeGrafter"/>
</dbReference>
<protein>
    <recommendedName>
        <fullName evidence="3">Zn(2)-C6 fungal-type domain-containing protein</fullName>
    </recommendedName>
</protein>
<dbReference type="PROSITE" id="PS50048">
    <property type="entry name" value="ZN2_CY6_FUNGAL_2"/>
    <property type="match status" value="1"/>
</dbReference>
<dbReference type="InterPro" id="IPR021858">
    <property type="entry name" value="Fun_TF"/>
</dbReference>
<reference evidence="4" key="1">
    <citation type="journal article" date="2021" name="Nat. Commun.">
        <title>Genetic determinants of endophytism in the Arabidopsis root mycobiome.</title>
        <authorList>
            <person name="Mesny F."/>
            <person name="Miyauchi S."/>
            <person name="Thiergart T."/>
            <person name="Pickel B."/>
            <person name="Atanasova L."/>
            <person name="Karlsson M."/>
            <person name="Huettel B."/>
            <person name="Barry K.W."/>
            <person name="Haridas S."/>
            <person name="Chen C."/>
            <person name="Bauer D."/>
            <person name="Andreopoulos W."/>
            <person name="Pangilinan J."/>
            <person name="LaButti K."/>
            <person name="Riley R."/>
            <person name="Lipzen A."/>
            <person name="Clum A."/>
            <person name="Drula E."/>
            <person name="Henrissat B."/>
            <person name="Kohler A."/>
            <person name="Grigoriev I.V."/>
            <person name="Martin F.M."/>
            <person name="Hacquard S."/>
        </authorList>
    </citation>
    <scope>NUCLEOTIDE SEQUENCE</scope>
    <source>
        <strain evidence="4">MPI-CAGE-CH-0243</strain>
    </source>
</reference>
<evidence type="ECO:0000313" key="5">
    <source>
        <dbReference type="Proteomes" id="UP000700596"/>
    </source>
</evidence>